<keyword evidence="1" id="KW-0472">Membrane</keyword>
<evidence type="ECO:0000256" key="2">
    <source>
        <dbReference type="SAM" id="SignalP"/>
    </source>
</evidence>
<feature type="transmembrane region" description="Helical" evidence="1">
    <location>
        <begin position="512"/>
        <end position="533"/>
    </location>
</feature>
<dbReference type="PhylomeDB" id="A0A0G4IDA4"/>
<evidence type="ECO:0000256" key="1">
    <source>
        <dbReference type="SAM" id="Phobius"/>
    </source>
</evidence>
<dbReference type="AlphaFoldDB" id="A0A0G4IDA4"/>
<feature type="signal peptide" evidence="2">
    <location>
        <begin position="1"/>
        <end position="18"/>
    </location>
</feature>
<evidence type="ECO:0000313" key="3">
    <source>
        <dbReference type="EMBL" id="CEM55174.1"/>
    </source>
</evidence>
<keyword evidence="1" id="KW-1133">Transmembrane helix</keyword>
<accession>A0A0G4IDA4</accession>
<reference evidence="3" key="1">
    <citation type="submission" date="2014-11" db="EMBL/GenBank/DDBJ databases">
        <authorList>
            <person name="Otto D Thomas"/>
            <person name="Naeem Raeece"/>
        </authorList>
    </citation>
    <scope>NUCLEOTIDE SEQUENCE</scope>
</reference>
<keyword evidence="2" id="KW-0732">Signal</keyword>
<organism evidence="3">
    <name type="scientific">Chromera velia CCMP2878</name>
    <dbReference type="NCBI Taxonomy" id="1169474"/>
    <lineage>
        <taxon>Eukaryota</taxon>
        <taxon>Sar</taxon>
        <taxon>Alveolata</taxon>
        <taxon>Colpodellida</taxon>
        <taxon>Chromeraceae</taxon>
        <taxon>Chromera</taxon>
    </lineage>
</organism>
<dbReference type="VEuPathDB" id="CryptoDB:Cvel_13329"/>
<sequence length="916" mass="101896">MKRFAALLAALSASCAWAAMPECRLKTPEWMSAEFADKCPQAKTLFGGGGPGSAVDYKFPVVGTNSKDMLMYGNQELGVIASFYYDDAELADIASGGIAPDAMQGFWIFHEAGYQEGVPPNILATLEANRMHFSFMPPNPASWFICGEEKEIDFHCEVHQEEADLHTTHEPGILGTPCGESHLCEEDLVCALKKNSLFVTYEAKCKMPEDVNEEEEWILTPEEKAPVGPYENCYYAHPETPCNIRGWMCQRNLNFKDYAMCVQAPEKNAKNVPPLHEDFTSPHRLLMALSNGQFEFENAEPQWQKERRERLKSCFQEEFSELGGIENTEMVNKAAKTCWDLEVMESEHKTEETSGNITTIDLTIFEDEDEEGNEVDGWEEGGVLTNCDHPVAGKYCWQSQAEANEAAHERGLDADTTVDPTLMPAADQRRLHEIRNRRRRLQGLPEISLGSFNEQLQIASEAAPASGGALPAAPPAKKKKKSLVYKCGPKVPITKRAPAKVLSPTIVCSYQLILAPALVLGTAFVMAPLFILAPAMILSPRFYNAPFWVLAVVIFGAPVFTQAPTWTGAPTLFLAPVTHNAPLFGFVPTLVLAPVQFLTPTVAIPDIFEDWVWRRTDFGEVSKVKRYDDYPKFKAKDAKIDIRSTITFFYADVFPVRETIVTVGSQDLPTIPIPDKVLGTVGIRKNIKLRSFYLVPNAPTVICPRWVLADPTGGPVPRVQVIQIIPYDLFNGKVFDPHCTIPYPSDVIRDIPHMPKSALKAIQVLEAMENLIPKEIKIAGLQALSLGEVLGEGQIPDFELWLEEWQEQLSYSGEYKNDADGARRLMEEASKKNGTGKYVTDDIFAWNRAATKASDGMSDEQGMKLPGFFDGSKNLELAKMMDISDLLSGKGFFDDLPDLGDMMKFDFSDIFSGMKK</sequence>
<dbReference type="EMBL" id="CDMZ01005849">
    <property type="protein sequence ID" value="CEM55174.1"/>
    <property type="molecule type" value="Genomic_DNA"/>
</dbReference>
<keyword evidence="1" id="KW-0812">Transmembrane</keyword>
<gene>
    <name evidence="3" type="ORF">Cvel_13329</name>
</gene>
<feature type="chain" id="PRO_5005192647" evidence="2">
    <location>
        <begin position="19"/>
        <end position="916"/>
    </location>
</feature>
<feature type="transmembrane region" description="Helical" evidence="1">
    <location>
        <begin position="545"/>
        <end position="563"/>
    </location>
</feature>
<protein>
    <submittedName>
        <fullName evidence="3">Uncharacterized protein</fullName>
    </submittedName>
</protein>
<dbReference type="PROSITE" id="PS51257">
    <property type="entry name" value="PROKAR_LIPOPROTEIN"/>
    <property type="match status" value="1"/>
</dbReference>
<name>A0A0G4IDA4_9ALVE</name>
<proteinExistence type="predicted"/>